<dbReference type="Gene3D" id="3.40.50.300">
    <property type="entry name" value="P-loop containing nucleotide triphosphate hydrolases"/>
    <property type="match status" value="1"/>
</dbReference>
<dbReference type="InterPro" id="IPR011646">
    <property type="entry name" value="KAP_P-loop"/>
</dbReference>
<dbReference type="RefSeq" id="WP_097050535.1">
    <property type="nucleotide sequence ID" value="NZ_OBMM01000001.1"/>
</dbReference>
<dbReference type="SUPFAM" id="SSF52540">
    <property type="entry name" value="P-loop containing nucleoside triphosphate hydrolases"/>
    <property type="match status" value="1"/>
</dbReference>
<proteinExistence type="predicted"/>
<dbReference type="Pfam" id="PF07693">
    <property type="entry name" value="KAP_NTPase"/>
    <property type="match status" value="1"/>
</dbReference>
<accession>A0A285RIH7</accession>
<dbReference type="InterPro" id="IPR027417">
    <property type="entry name" value="P-loop_NTPase"/>
</dbReference>
<dbReference type="AlphaFoldDB" id="A0A285RIH7"/>
<organism evidence="2 3">
    <name type="scientific">Thalassospira xiamenensis</name>
    <dbReference type="NCBI Taxonomy" id="220697"/>
    <lineage>
        <taxon>Bacteria</taxon>
        <taxon>Pseudomonadati</taxon>
        <taxon>Pseudomonadota</taxon>
        <taxon>Alphaproteobacteria</taxon>
        <taxon>Rhodospirillales</taxon>
        <taxon>Thalassospiraceae</taxon>
        <taxon>Thalassospira</taxon>
    </lineage>
</organism>
<evidence type="ECO:0000313" key="2">
    <source>
        <dbReference type="EMBL" id="SOB93508.1"/>
    </source>
</evidence>
<evidence type="ECO:0000259" key="1">
    <source>
        <dbReference type="Pfam" id="PF07693"/>
    </source>
</evidence>
<protein>
    <submittedName>
        <fullName evidence="2">KAP family P-loop domain-containing protein</fullName>
    </submittedName>
</protein>
<evidence type="ECO:0000313" key="3">
    <source>
        <dbReference type="Proteomes" id="UP000219068"/>
    </source>
</evidence>
<reference evidence="2 3" key="1">
    <citation type="submission" date="2017-08" db="EMBL/GenBank/DDBJ databases">
        <authorList>
            <person name="de Groot N.N."/>
        </authorList>
    </citation>
    <scope>NUCLEOTIDE SEQUENCE [LARGE SCALE GENOMIC DNA]</scope>
    <source>
        <strain evidence="2 3">USBA 78</strain>
    </source>
</reference>
<name>A0A285RIH7_9PROT</name>
<gene>
    <name evidence="2" type="ORF">SAMN05428964_101779</name>
</gene>
<feature type="domain" description="KAP NTPase" evidence="1">
    <location>
        <begin position="27"/>
        <end position="339"/>
    </location>
</feature>
<dbReference type="EMBL" id="OBMM01000001">
    <property type="protein sequence ID" value="SOB93508.1"/>
    <property type="molecule type" value="Genomic_DNA"/>
</dbReference>
<dbReference type="Proteomes" id="UP000219068">
    <property type="component" value="Unassembled WGS sequence"/>
</dbReference>
<sequence length="451" mass="51586">MRLKPDQVPENIGFTEETDLFGYKEFGERLTRVVSSLEQPTTLVLDGPWGSGKSTFLRQWFADLRNAQCPLISFDAFASDFFEDAFIPLSAEILRLTEEKIPKRNRILTTARKSAGKVLKTVAPAVAKVGVRAVSVGLVDYADLKEGFKSTAEAISKAFGDVVEDTAKEAINRALESQSILEKFHKDITELVALYQKTREDEGLTKCPLIFVVDELDRCKPTFALNLVERIKHLFAIEGVIFILVTNLKQLEAAVCGAYGERTNASAYLEKFYDLRLTLPIVERKDRVAGYVSYLKEKLNVTTKDPSADAIINKMLIGFFKCHDVQLRTIERVYAHIQINVASLQENQLKLGPMIAGLCIMRHLQPDLFHKARTERLLWNDVSAFFKFEEWDAECKPDWCKRWWIYLTDPNLNMEEEWVRDLSRSMWNYNIDDPKGLLTWGSRIIDELNVQ</sequence>